<keyword evidence="1" id="KW-0418">Kinase</keyword>
<sequence length="102" mass="11330">MQNLATTLAGLQNYGEAEALLQEVVTIHDDRVQRTTDPSDLRRARLRLAWTKKNLAGLLFLQAKAAESLSLFNQALEISLAAEAEPPVVHELRSSIARSMKF</sequence>
<dbReference type="OrthoDB" id="5986190at2759"/>
<keyword evidence="1" id="KW-0808">Transferase</keyword>
<evidence type="ECO:0000313" key="1">
    <source>
        <dbReference type="EMBL" id="KAF5711623.1"/>
    </source>
</evidence>
<keyword evidence="2" id="KW-1185">Reference proteome</keyword>
<protein>
    <submittedName>
        <fullName evidence="1">Serine threonine kinase</fullName>
    </submittedName>
</protein>
<dbReference type="Pfam" id="PF13374">
    <property type="entry name" value="TPR_10"/>
    <property type="match status" value="1"/>
</dbReference>
<dbReference type="EMBL" id="JAAOAN010000305">
    <property type="protein sequence ID" value="KAF5711623.1"/>
    <property type="molecule type" value="Genomic_DNA"/>
</dbReference>
<dbReference type="InterPro" id="IPR011990">
    <property type="entry name" value="TPR-like_helical_dom_sf"/>
</dbReference>
<dbReference type="Proteomes" id="UP000544331">
    <property type="component" value="Unassembled WGS sequence"/>
</dbReference>
<name>A0A8H5YFF7_9HYPO</name>
<proteinExistence type="predicted"/>
<accession>A0A8H5YFF7</accession>
<organism evidence="1 2">
    <name type="scientific">Fusarium mundagurra</name>
    <dbReference type="NCBI Taxonomy" id="1567541"/>
    <lineage>
        <taxon>Eukaryota</taxon>
        <taxon>Fungi</taxon>
        <taxon>Dikarya</taxon>
        <taxon>Ascomycota</taxon>
        <taxon>Pezizomycotina</taxon>
        <taxon>Sordariomycetes</taxon>
        <taxon>Hypocreomycetidae</taxon>
        <taxon>Hypocreales</taxon>
        <taxon>Nectriaceae</taxon>
        <taxon>Fusarium</taxon>
        <taxon>Fusarium fujikuroi species complex</taxon>
    </lineage>
</organism>
<gene>
    <name evidence="1" type="ORF">FMUND_8896</name>
</gene>
<evidence type="ECO:0000313" key="2">
    <source>
        <dbReference type="Proteomes" id="UP000544331"/>
    </source>
</evidence>
<reference evidence="1 2" key="1">
    <citation type="submission" date="2020-05" db="EMBL/GenBank/DDBJ databases">
        <title>Identification and distribution of gene clusters putatively required for synthesis of sphingolipid metabolism inhibitors in phylogenetically diverse species of the filamentous fungus Fusarium.</title>
        <authorList>
            <person name="Kim H.-S."/>
            <person name="Busman M."/>
            <person name="Brown D.W."/>
            <person name="Divon H."/>
            <person name="Uhlig S."/>
            <person name="Proctor R.H."/>
        </authorList>
    </citation>
    <scope>NUCLEOTIDE SEQUENCE [LARGE SCALE GENOMIC DNA]</scope>
    <source>
        <strain evidence="1 2">NRRL 66235</strain>
    </source>
</reference>
<comment type="caution">
    <text evidence="1">The sequence shown here is derived from an EMBL/GenBank/DDBJ whole genome shotgun (WGS) entry which is preliminary data.</text>
</comment>
<dbReference type="SUPFAM" id="SSF48452">
    <property type="entry name" value="TPR-like"/>
    <property type="match status" value="1"/>
</dbReference>
<dbReference type="Gene3D" id="1.25.40.10">
    <property type="entry name" value="Tetratricopeptide repeat domain"/>
    <property type="match status" value="1"/>
</dbReference>
<dbReference type="AlphaFoldDB" id="A0A8H5YFF7"/>
<dbReference type="GO" id="GO:0016301">
    <property type="term" value="F:kinase activity"/>
    <property type="evidence" value="ECO:0007669"/>
    <property type="project" value="UniProtKB-KW"/>
</dbReference>